<protein>
    <submittedName>
        <fullName evidence="1">Uncharacterized protein</fullName>
    </submittedName>
</protein>
<dbReference type="EMBL" id="CAJVCH010533071">
    <property type="protein sequence ID" value="CAG7824493.1"/>
    <property type="molecule type" value="Genomic_DNA"/>
</dbReference>
<feature type="non-terminal residue" evidence="1">
    <location>
        <position position="200"/>
    </location>
</feature>
<keyword evidence="2" id="KW-1185">Reference proteome</keyword>
<evidence type="ECO:0000313" key="2">
    <source>
        <dbReference type="Proteomes" id="UP000708208"/>
    </source>
</evidence>
<reference evidence="1" key="1">
    <citation type="submission" date="2021-06" db="EMBL/GenBank/DDBJ databases">
        <authorList>
            <person name="Hodson N. C."/>
            <person name="Mongue J. A."/>
            <person name="Jaron S. K."/>
        </authorList>
    </citation>
    <scope>NUCLEOTIDE SEQUENCE</scope>
</reference>
<accession>A0A8J2L3N8</accession>
<evidence type="ECO:0000313" key="1">
    <source>
        <dbReference type="EMBL" id="CAG7824493.1"/>
    </source>
</evidence>
<organism evidence="1 2">
    <name type="scientific">Allacma fusca</name>
    <dbReference type="NCBI Taxonomy" id="39272"/>
    <lineage>
        <taxon>Eukaryota</taxon>
        <taxon>Metazoa</taxon>
        <taxon>Ecdysozoa</taxon>
        <taxon>Arthropoda</taxon>
        <taxon>Hexapoda</taxon>
        <taxon>Collembola</taxon>
        <taxon>Symphypleona</taxon>
        <taxon>Sminthuridae</taxon>
        <taxon>Allacma</taxon>
    </lineage>
</organism>
<dbReference type="Proteomes" id="UP000708208">
    <property type="component" value="Unassembled WGS sequence"/>
</dbReference>
<gene>
    <name evidence="1" type="ORF">AFUS01_LOCUS34645</name>
</gene>
<comment type="caution">
    <text evidence="1">The sequence shown here is derived from an EMBL/GenBank/DDBJ whole genome shotgun (WGS) entry which is preliminary data.</text>
</comment>
<feature type="non-terminal residue" evidence="1">
    <location>
        <position position="1"/>
    </location>
</feature>
<sequence>FISKAEAICKYSDDIDADTLQCDKTEALVGITVEVEELSNVIKNLKPLCRFVEDPVKLCTPTDAFQPIVVCDNNLGFTDTACQYQKTVGYGISNTLTESQSLSLNFYGEFGFGGSAGQALSVTFAGKLGLSVTTKFDWSKAVSSTWNEQTTVQVSVTTPPKVITRLEQVVGHCSFYNVYVNFFRRIDTQGNGTANTLLVV</sequence>
<dbReference type="OrthoDB" id="8284999at2759"/>
<dbReference type="AlphaFoldDB" id="A0A8J2L3N8"/>
<proteinExistence type="predicted"/>
<name>A0A8J2L3N8_9HEXA</name>